<sequence length="125" mass="14825">MLQGTFHYPACCAQLEEAKLDELLHRTPGYEVWQTVAWLDHCDDYCIFIDFVGWKELVSRGIENDVNLMFMPILVCIMKKRQRTEYEKAWNVTDRSEVIYFNADIARSTSYMRTTTELKWISRGE</sequence>
<dbReference type="Pfam" id="PF03691">
    <property type="entry name" value="UPF0167"/>
    <property type="match status" value="1"/>
</dbReference>
<dbReference type="Proteomes" id="UP000005876">
    <property type="component" value="Chromosome"/>
</dbReference>
<evidence type="ECO:0000313" key="3">
    <source>
        <dbReference type="Proteomes" id="UP000005876"/>
    </source>
</evidence>
<comment type="similarity">
    <text evidence="1">Belongs to the UPF0167 family.</text>
</comment>
<dbReference type="HOGENOM" id="CLU_1990468_0_0_9"/>
<reference evidence="3" key="1">
    <citation type="submission" date="2011-11" db="EMBL/GenBank/DDBJ databases">
        <title>Complete sequence of Paenibacillus terrae HPL-003.</title>
        <authorList>
            <person name="Shin S.H."/>
            <person name="Kim S."/>
            <person name="Kim J.Y."/>
        </authorList>
    </citation>
    <scope>NUCLEOTIDE SEQUENCE [LARGE SCALE GENOMIC DNA]</scope>
    <source>
        <strain evidence="3">HPL-003</strain>
    </source>
</reference>
<dbReference type="eggNOG" id="COG3196">
    <property type="taxonomic scope" value="Bacteria"/>
</dbReference>
<reference key="2">
    <citation type="submission" date="2011-11" db="EMBL/GenBank/DDBJ databases">
        <authorList>
            <person name="Shin S.H."/>
            <person name="Kim S."/>
            <person name="Kim J.Y."/>
        </authorList>
    </citation>
    <scope>NUCLEOTIDE SEQUENCE</scope>
    <source>
        <strain>HPL-003</strain>
    </source>
</reference>
<organism evidence="2 3">
    <name type="scientific">Paenibacillus terrae (strain HPL-003)</name>
    <dbReference type="NCBI Taxonomy" id="985665"/>
    <lineage>
        <taxon>Bacteria</taxon>
        <taxon>Bacillati</taxon>
        <taxon>Bacillota</taxon>
        <taxon>Bacilli</taxon>
        <taxon>Bacillales</taxon>
        <taxon>Paenibacillaceae</taxon>
        <taxon>Paenibacillus</taxon>
    </lineage>
</organism>
<dbReference type="KEGG" id="pta:HPL003_26500"/>
<dbReference type="InterPro" id="IPR005363">
    <property type="entry name" value="UPF0167"/>
</dbReference>
<dbReference type="AlphaFoldDB" id="G7VRB5"/>
<dbReference type="RefSeq" id="WP_014282694.1">
    <property type="nucleotide sequence ID" value="NC_016641.1"/>
</dbReference>
<reference evidence="2 3" key="3">
    <citation type="journal article" date="2012" name="J. Bacteriol.">
        <title>Genome Sequence of Paenibacillus terrae HPL-003, a Xylanase-Producing Bacterium Isolated from Soil Found in Forest Residue.</title>
        <authorList>
            <person name="Shin S.H."/>
            <person name="Kim S."/>
            <person name="Kim J.Y."/>
            <person name="Song H.Y."/>
            <person name="Cho S.J."/>
            <person name="Kim D.R."/>
            <person name="Lee K.I."/>
            <person name="Lim H.K."/>
            <person name="Park N.J."/>
            <person name="Hwang I.T."/>
            <person name="Yang K.S."/>
        </authorList>
    </citation>
    <scope>NUCLEOTIDE SEQUENCE [LARGE SCALE GENOMIC DNA]</scope>
    <source>
        <strain evidence="2 3">HPL-003</strain>
    </source>
</reference>
<dbReference type="EMBL" id="CP003107">
    <property type="protein sequence ID" value="AET62014.1"/>
    <property type="molecule type" value="Genomic_DNA"/>
</dbReference>
<proteinExistence type="inferred from homology"/>
<evidence type="ECO:0000313" key="2">
    <source>
        <dbReference type="EMBL" id="AET62014.1"/>
    </source>
</evidence>
<gene>
    <name evidence="2" type="ordered locus">HPL003_26500</name>
</gene>
<evidence type="ECO:0000256" key="1">
    <source>
        <dbReference type="ARBA" id="ARBA00008525"/>
    </source>
</evidence>
<accession>G7VRB5</accession>
<protein>
    <submittedName>
        <fullName evidence="2">Protein yiej</fullName>
    </submittedName>
</protein>
<name>G7VRB5_PAETH</name>